<organism evidence="9 10">
    <name type="scientific">Exilibacterium tricleocarpae</name>
    <dbReference type="NCBI Taxonomy" id="2591008"/>
    <lineage>
        <taxon>Bacteria</taxon>
        <taxon>Pseudomonadati</taxon>
        <taxon>Pseudomonadota</taxon>
        <taxon>Gammaproteobacteria</taxon>
        <taxon>Cellvibrionales</taxon>
        <taxon>Cellvibrionaceae</taxon>
        <taxon>Exilibacterium</taxon>
    </lineage>
</organism>
<dbReference type="Proteomes" id="UP000319732">
    <property type="component" value="Unassembled WGS sequence"/>
</dbReference>
<evidence type="ECO:0000256" key="2">
    <source>
        <dbReference type="ARBA" id="ARBA00022801"/>
    </source>
</evidence>
<evidence type="ECO:0000256" key="7">
    <source>
        <dbReference type="PIRSR" id="PIRSR600246-3"/>
    </source>
</evidence>
<dbReference type="PANTHER" id="PTHR10188:SF6">
    <property type="entry name" value="N(4)-(BETA-N-ACETYLGLUCOSAMINYL)-L-ASPARAGINASE"/>
    <property type="match status" value="1"/>
</dbReference>
<keyword evidence="10" id="KW-1185">Reference proteome</keyword>
<dbReference type="SUPFAM" id="SSF56235">
    <property type="entry name" value="N-terminal nucleophile aminohydrolases (Ntn hydrolases)"/>
    <property type="match status" value="1"/>
</dbReference>
<feature type="signal peptide" evidence="8">
    <location>
        <begin position="1"/>
        <end position="17"/>
    </location>
</feature>
<dbReference type="CDD" id="cd04701">
    <property type="entry name" value="Asparaginase_2"/>
    <property type="match status" value="1"/>
</dbReference>
<keyword evidence="1" id="KW-0645">Protease</keyword>
<comment type="caution">
    <text evidence="9">The sequence shown here is derived from an EMBL/GenBank/DDBJ whole genome shotgun (WGS) entry which is preliminary data.</text>
</comment>
<feature type="active site" description="Nucleophile" evidence="5">
    <location>
        <position position="216"/>
    </location>
</feature>
<dbReference type="Gene3D" id="3.60.20.30">
    <property type="entry name" value="(Glycosyl)asparaginase"/>
    <property type="match status" value="1"/>
</dbReference>
<keyword evidence="8" id="KW-0732">Signal</keyword>
<dbReference type="Pfam" id="PF01112">
    <property type="entry name" value="Asparaginase_2"/>
    <property type="match status" value="1"/>
</dbReference>
<dbReference type="GO" id="GO:0016811">
    <property type="term" value="F:hydrolase activity, acting on carbon-nitrogen (but not peptide) bonds, in linear amides"/>
    <property type="evidence" value="ECO:0007669"/>
    <property type="project" value="UniProtKB-ARBA"/>
</dbReference>
<evidence type="ECO:0000256" key="5">
    <source>
        <dbReference type="PIRSR" id="PIRSR600246-1"/>
    </source>
</evidence>
<gene>
    <name evidence="9" type="ORF">FKG94_00230</name>
</gene>
<dbReference type="GO" id="GO:0008233">
    <property type="term" value="F:peptidase activity"/>
    <property type="evidence" value="ECO:0007669"/>
    <property type="project" value="UniProtKB-KW"/>
</dbReference>
<dbReference type="RefSeq" id="WP_142902174.1">
    <property type="nucleotide sequence ID" value="NZ_ML660087.1"/>
</dbReference>
<proteinExistence type="predicted"/>
<feature type="binding site" evidence="6">
    <location>
        <begin position="267"/>
        <end position="270"/>
    </location>
    <ligand>
        <name>substrate</name>
    </ligand>
</feature>
<feature type="site" description="Cleavage; by autolysis" evidence="7">
    <location>
        <begin position="215"/>
        <end position="216"/>
    </location>
</feature>
<evidence type="ECO:0000313" key="10">
    <source>
        <dbReference type="Proteomes" id="UP000319732"/>
    </source>
</evidence>
<feature type="chain" id="PRO_5022235508" description="Isoaspartyl peptidase" evidence="8">
    <location>
        <begin position="18"/>
        <end position="354"/>
    </location>
</feature>
<dbReference type="InterPro" id="IPR000246">
    <property type="entry name" value="Peptidase_T2"/>
</dbReference>
<sequence length="354" mass="36397">MRFFRAFVLCVVGVVSAAPVFTASAAPAAKGAVQTPAVGKQPDWVIAVHGGAGVKPRVELPASLEAQYRAGLSAALEAGAAVLSRGGDGPEAIEAALKVLEDSPLFNAGRGAALDTHGNARHDASIMRGDTMDAGAVAGSSRIRNPITAARAVMERTENVLIHGEGADWFAAEQGLALADPLYYQTPARRAALLKKRAENPGQVAAVEQPETAFGTVGAVVLDRAGNISAGTSTGGRTNKRYGRVGDSPVIGAGTYASNGSCAVSATGHGEFFMRYTVARDICARLEFGNESLAAAAEAVMMGILRPAGGKGAVIAIDPRGQVVFAMNHNGMYRGVMSSALPARTAIYAHETVK</sequence>
<dbReference type="FunFam" id="3.60.20.30:FF:000001">
    <property type="entry name" value="Isoaspartyl peptidase/L-asparaginase"/>
    <property type="match status" value="1"/>
</dbReference>
<accession>A0A545UBH2</accession>
<evidence type="ECO:0000256" key="3">
    <source>
        <dbReference type="ARBA" id="ARBA00022813"/>
    </source>
</evidence>
<evidence type="ECO:0000256" key="1">
    <source>
        <dbReference type="ARBA" id="ARBA00022670"/>
    </source>
</evidence>
<dbReference type="PANTHER" id="PTHR10188">
    <property type="entry name" value="L-ASPARAGINASE"/>
    <property type="match status" value="1"/>
</dbReference>
<dbReference type="InterPro" id="IPR029055">
    <property type="entry name" value="Ntn_hydrolases_N"/>
</dbReference>
<evidence type="ECO:0000256" key="6">
    <source>
        <dbReference type="PIRSR" id="PIRSR600246-2"/>
    </source>
</evidence>
<reference evidence="9 10" key="1">
    <citation type="submission" date="2019-06" db="EMBL/GenBank/DDBJ databases">
        <title>Whole genome sequence for Cellvibrionaceae sp. R142.</title>
        <authorList>
            <person name="Wang G."/>
        </authorList>
    </citation>
    <scope>NUCLEOTIDE SEQUENCE [LARGE SCALE GENOMIC DNA]</scope>
    <source>
        <strain evidence="9 10">R142</strain>
    </source>
</reference>
<evidence type="ECO:0000256" key="4">
    <source>
        <dbReference type="ARBA" id="ARBA00069124"/>
    </source>
</evidence>
<protein>
    <recommendedName>
        <fullName evidence="4">Isoaspartyl peptidase</fullName>
    </recommendedName>
</protein>
<keyword evidence="3" id="KW-0068">Autocatalytic cleavage</keyword>
<name>A0A545UBH2_9GAMM</name>
<evidence type="ECO:0000256" key="8">
    <source>
        <dbReference type="SAM" id="SignalP"/>
    </source>
</evidence>
<dbReference type="OrthoDB" id="9780217at2"/>
<feature type="binding site" evidence="6">
    <location>
        <begin position="244"/>
        <end position="247"/>
    </location>
    <ligand>
        <name>substrate</name>
    </ligand>
</feature>
<dbReference type="GO" id="GO:0006508">
    <property type="term" value="P:proteolysis"/>
    <property type="evidence" value="ECO:0007669"/>
    <property type="project" value="UniProtKB-KW"/>
</dbReference>
<evidence type="ECO:0000313" key="9">
    <source>
        <dbReference type="EMBL" id="TQV86807.1"/>
    </source>
</evidence>
<dbReference type="AlphaFoldDB" id="A0A545UBH2"/>
<dbReference type="EMBL" id="VHSG01000001">
    <property type="protein sequence ID" value="TQV86807.1"/>
    <property type="molecule type" value="Genomic_DNA"/>
</dbReference>
<keyword evidence="2" id="KW-0378">Hydrolase</keyword>